<keyword evidence="2" id="KW-1185">Reference proteome</keyword>
<evidence type="ECO:0000313" key="1">
    <source>
        <dbReference type="EMBL" id="CAG8627005.1"/>
    </source>
</evidence>
<sequence length="47" mass="5341">DDSNDDNNANDGPAYKKVKLKHLPTFASHEDIASLVNKKNRKRFCKP</sequence>
<organism evidence="1 2">
    <name type="scientific">Cetraspora pellucida</name>
    <dbReference type="NCBI Taxonomy" id="1433469"/>
    <lineage>
        <taxon>Eukaryota</taxon>
        <taxon>Fungi</taxon>
        <taxon>Fungi incertae sedis</taxon>
        <taxon>Mucoromycota</taxon>
        <taxon>Glomeromycotina</taxon>
        <taxon>Glomeromycetes</taxon>
        <taxon>Diversisporales</taxon>
        <taxon>Gigasporaceae</taxon>
        <taxon>Cetraspora</taxon>
    </lineage>
</organism>
<name>A0ACA9N413_9GLOM</name>
<evidence type="ECO:0000313" key="2">
    <source>
        <dbReference type="Proteomes" id="UP000789366"/>
    </source>
</evidence>
<gene>
    <name evidence="1" type="ORF">SPELUC_LOCUS8089</name>
</gene>
<accession>A0ACA9N413</accession>
<proteinExistence type="predicted"/>
<dbReference type="EMBL" id="CAJVPW010011560">
    <property type="protein sequence ID" value="CAG8627005.1"/>
    <property type="molecule type" value="Genomic_DNA"/>
</dbReference>
<protein>
    <submittedName>
        <fullName evidence="1">16938_t:CDS:1</fullName>
    </submittedName>
</protein>
<dbReference type="Proteomes" id="UP000789366">
    <property type="component" value="Unassembled WGS sequence"/>
</dbReference>
<feature type="non-terminal residue" evidence="1">
    <location>
        <position position="1"/>
    </location>
</feature>
<reference evidence="1" key="1">
    <citation type="submission" date="2021-06" db="EMBL/GenBank/DDBJ databases">
        <authorList>
            <person name="Kallberg Y."/>
            <person name="Tangrot J."/>
            <person name="Rosling A."/>
        </authorList>
    </citation>
    <scope>NUCLEOTIDE SEQUENCE</scope>
    <source>
        <strain evidence="1">28 12/20/2015</strain>
    </source>
</reference>
<comment type="caution">
    <text evidence="1">The sequence shown here is derived from an EMBL/GenBank/DDBJ whole genome shotgun (WGS) entry which is preliminary data.</text>
</comment>